<dbReference type="EMBL" id="PQ287320">
    <property type="protein sequence ID" value="XHV10485.1"/>
    <property type="molecule type" value="Genomic_DNA"/>
</dbReference>
<sequence>MRKPLTKEQKARRRQTRRAARLNWSDERRAREYERQTRFFHMIALRAQAAGDKREAMRLATLASKKHTFARLAQSCARINALAVHPWASVAA</sequence>
<evidence type="ECO:0000256" key="1">
    <source>
        <dbReference type="SAM" id="MobiDB-lite"/>
    </source>
</evidence>
<gene>
    <name evidence="2" type="ORF">BL57_013</name>
    <name evidence="3" type="ORF">BL57_376</name>
</gene>
<accession>A0AB74UMG4</accession>
<evidence type="ECO:0000313" key="3">
    <source>
        <dbReference type="EMBL" id="XHV10848.1"/>
    </source>
</evidence>
<reference evidence="2" key="1">
    <citation type="submission" date="2024-10" db="EMBL/GenBank/DDBJ databases">
        <title>Genetic diversity among independent isolates of the Dolichocephalovirinae subfamily.</title>
        <authorList>
            <person name="Ely B."/>
            <person name="Thomas Q."/>
            <person name="Mohammadi T."/>
        </authorList>
    </citation>
    <scope>NUCLEOTIDE SEQUENCE</scope>
</reference>
<feature type="compositionally biased region" description="Basic residues" evidence="1">
    <location>
        <begin position="10"/>
        <end position="20"/>
    </location>
</feature>
<name>A0AB74UMG4_9VIRU</name>
<proteinExistence type="predicted"/>
<protein>
    <submittedName>
        <fullName evidence="2">Uncharacterized protein</fullName>
    </submittedName>
</protein>
<dbReference type="EMBL" id="PQ287320">
    <property type="protein sequence ID" value="XHV10848.1"/>
    <property type="molecule type" value="Genomic_DNA"/>
</dbReference>
<evidence type="ECO:0000313" key="2">
    <source>
        <dbReference type="EMBL" id="XHV10485.1"/>
    </source>
</evidence>
<feature type="region of interest" description="Disordered" evidence="1">
    <location>
        <begin position="1"/>
        <end position="24"/>
    </location>
</feature>
<organism evidence="2">
    <name type="scientific">Caulobacter phage BL57</name>
    <dbReference type="NCBI Taxonomy" id="3348355"/>
    <lineage>
        <taxon>Viruses</taxon>
    </lineage>
</organism>